<dbReference type="InterPro" id="IPR039422">
    <property type="entry name" value="MarR/SlyA-like"/>
</dbReference>
<dbReference type="SMART" id="SM00347">
    <property type="entry name" value="HTH_MARR"/>
    <property type="match status" value="1"/>
</dbReference>
<sequence length="162" mass="17315">MPDDPTAIPDDPGHAAFTLLIEAGIIAQLTRALLEAKNPDGLSLPQFGVLSHLVRLGGAWSPLRLARAFQQPKTTMTHTIATLEKRGLIAMAPNPEDGRSKLVTLTEAGRAAHGRAVTSLTDDMIRLSGDVGAARIAAALPLLTDLRRHLDRYRDTDEPATG</sequence>
<dbReference type="GO" id="GO:0003700">
    <property type="term" value="F:DNA-binding transcription factor activity"/>
    <property type="evidence" value="ECO:0007669"/>
    <property type="project" value="InterPro"/>
</dbReference>
<dbReference type="OrthoDB" id="6400670at2"/>
<reference evidence="2 3" key="1">
    <citation type="submission" date="2018-03" db="EMBL/GenBank/DDBJ databases">
        <authorList>
            <person name="Keele B.F."/>
        </authorList>
    </citation>
    <scope>NUCLEOTIDE SEQUENCE [LARGE SCALE GENOMIC DNA]</scope>
    <source>
        <strain evidence="2 3">CECT 8626</strain>
    </source>
</reference>
<organism evidence="2 3">
    <name type="scientific">Albidovulum aquaemixtae</name>
    <dbReference type="NCBI Taxonomy" id="1542388"/>
    <lineage>
        <taxon>Bacteria</taxon>
        <taxon>Pseudomonadati</taxon>
        <taxon>Pseudomonadota</taxon>
        <taxon>Alphaproteobacteria</taxon>
        <taxon>Rhodobacterales</taxon>
        <taxon>Paracoccaceae</taxon>
        <taxon>Albidovulum</taxon>
    </lineage>
</organism>
<gene>
    <name evidence="2" type="ORF">DEA8626_03159</name>
</gene>
<dbReference type="PROSITE" id="PS50995">
    <property type="entry name" value="HTH_MARR_2"/>
    <property type="match status" value="1"/>
</dbReference>
<evidence type="ECO:0000313" key="3">
    <source>
        <dbReference type="Proteomes" id="UP000244924"/>
    </source>
</evidence>
<dbReference type="EMBL" id="OMOQ01000003">
    <property type="protein sequence ID" value="SPH24110.1"/>
    <property type="molecule type" value="Genomic_DNA"/>
</dbReference>
<dbReference type="Pfam" id="PF12802">
    <property type="entry name" value="MarR_2"/>
    <property type="match status" value="1"/>
</dbReference>
<proteinExistence type="predicted"/>
<keyword evidence="3" id="KW-1185">Reference proteome</keyword>
<dbReference type="InterPro" id="IPR000835">
    <property type="entry name" value="HTH_MarR-typ"/>
</dbReference>
<feature type="domain" description="HTH marR-type" evidence="1">
    <location>
        <begin position="16"/>
        <end position="148"/>
    </location>
</feature>
<dbReference type="InterPro" id="IPR036388">
    <property type="entry name" value="WH-like_DNA-bd_sf"/>
</dbReference>
<dbReference type="Gene3D" id="1.10.10.10">
    <property type="entry name" value="Winged helix-like DNA-binding domain superfamily/Winged helix DNA-binding domain"/>
    <property type="match status" value="1"/>
</dbReference>
<dbReference type="RefSeq" id="WP_108854169.1">
    <property type="nucleotide sequence ID" value="NZ_OMOQ01000003.1"/>
</dbReference>
<accession>A0A2R8BL03</accession>
<evidence type="ECO:0000259" key="1">
    <source>
        <dbReference type="PROSITE" id="PS50995"/>
    </source>
</evidence>
<name>A0A2R8BL03_9RHOB</name>
<dbReference type="AlphaFoldDB" id="A0A2R8BL03"/>
<dbReference type="PANTHER" id="PTHR33164">
    <property type="entry name" value="TRANSCRIPTIONAL REGULATOR, MARR FAMILY"/>
    <property type="match status" value="1"/>
</dbReference>
<dbReference type="PRINTS" id="PR00598">
    <property type="entry name" value="HTHMARR"/>
</dbReference>
<evidence type="ECO:0000313" key="2">
    <source>
        <dbReference type="EMBL" id="SPH24110.1"/>
    </source>
</evidence>
<dbReference type="PANTHER" id="PTHR33164:SF43">
    <property type="entry name" value="HTH-TYPE TRANSCRIPTIONAL REPRESSOR YETL"/>
    <property type="match status" value="1"/>
</dbReference>
<dbReference type="Proteomes" id="UP000244924">
    <property type="component" value="Unassembled WGS sequence"/>
</dbReference>
<dbReference type="SUPFAM" id="SSF46785">
    <property type="entry name" value="Winged helix' DNA-binding domain"/>
    <property type="match status" value="1"/>
</dbReference>
<dbReference type="InterPro" id="IPR036390">
    <property type="entry name" value="WH_DNA-bd_sf"/>
</dbReference>
<protein>
    <recommendedName>
        <fullName evidence="1">HTH marR-type domain-containing protein</fullName>
    </recommendedName>
</protein>
<dbReference type="GO" id="GO:0006950">
    <property type="term" value="P:response to stress"/>
    <property type="evidence" value="ECO:0007669"/>
    <property type="project" value="TreeGrafter"/>
</dbReference>